<gene>
    <name evidence="2" type="ORF">EDB92DRAFT_188310</name>
</gene>
<sequence length="128" mass="14765">MCLLQAQLKLPHRSSLYHPCTKFEDEKNVESWNKSAEGILVFTGLFSSTVATFIALSYPTLQQDPNVTTQLLLAQILHYNNYRTLPQVTYIKWLESMRRVWGRDRTAGYHWPRIAFPVLLHAVACGIE</sequence>
<protein>
    <recommendedName>
        <fullName evidence="1">DUF6535 domain-containing protein</fullName>
    </recommendedName>
</protein>
<reference evidence="2" key="1">
    <citation type="submission" date="2022-01" db="EMBL/GenBank/DDBJ databases">
        <title>Comparative genomics reveals a dynamic genome evolution in the ectomycorrhizal milk-cap (Lactarius) mushrooms.</title>
        <authorList>
            <consortium name="DOE Joint Genome Institute"/>
            <person name="Lebreton A."/>
            <person name="Tang N."/>
            <person name="Kuo A."/>
            <person name="LaButti K."/>
            <person name="Drula E."/>
            <person name="Barry K."/>
            <person name="Clum A."/>
            <person name="Lipzen A."/>
            <person name="Mousain D."/>
            <person name="Ng V."/>
            <person name="Wang R."/>
            <person name="Wang X."/>
            <person name="Dai Y."/>
            <person name="Henrissat B."/>
            <person name="Grigoriev I.V."/>
            <person name="Guerin-Laguette A."/>
            <person name="Yu F."/>
            <person name="Martin F.M."/>
        </authorList>
    </citation>
    <scope>NUCLEOTIDE SEQUENCE</scope>
    <source>
        <strain evidence="2">QP</strain>
    </source>
</reference>
<proteinExistence type="predicted"/>
<organism evidence="2 3">
    <name type="scientific">Lactarius akahatsu</name>
    <dbReference type="NCBI Taxonomy" id="416441"/>
    <lineage>
        <taxon>Eukaryota</taxon>
        <taxon>Fungi</taxon>
        <taxon>Dikarya</taxon>
        <taxon>Basidiomycota</taxon>
        <taxon>Agaricomycotina</taxon>
        <taxon>Agaricomycetes</taxon>
        <taxon>Russulales</taxon>
        <taxon>Russulaceae</taxon>
        <taxon>Lactarius</taxon>
    </lineage>
</organism>
<name>A0AAD4L5W8_9AGAM</name>
<feature type="domain" description="DUF6535" evidence="1">
    <location>
        <begin position="23"/>
        <end position="81"/>
    </location>
</feature>
<evidence type="ECO:0000313" key="2">
    <source>
        <dbReference type="EMBL" id="KAH8981408.1"/>
    </source>
</evidence>
<evidence type="ECO:0000259" key="1">
    <source>
        <dbReference type="Pfam" id="PF20153"/>
    </source>
</evidence>
<dbReference type="AlphaFoldDB" id="A0AAD4L5W8"/>
<comment type="caution">
    <text evidence="2">The sequence shown here is derived from an EMBL/GenBank/DDBJ whole genome shotgun (WGS) entry which is preliminary data.</text>
</comment>
<accession>A0AAD4L5W8</accession>
<dbReference type="EMBL" id="JAKELL010000117">
    <property type="protein sequence ID" value="KAH8981408.1"/>
    <property type="molecule type" value="Genomic_DNA"/>
</dbReference>
<evidence type="ECO:0000313" key="3">
    <source>
        <dbReference type="Proteomes" id="UP001201163"/>
    </source>
</evidence>
<dbReference type="Proteomes" id="UP001201163">
    <property type="component" value="Unassembled WGS sequence"/>
</dbReference>
<dbReference type="InterPro" id="IPR045338">
    <property type="entry name" value="DUF6535"/>
</dbReference>
<dbReference type="Pfam" id="PF20153">
    <property type="entry name" value="DUF6535"/>
    <property type="match status" value="1"/>
</dbReference>
<keyword evidence="3" id="KW-1185">Reference proteome</keyword>